<dbReference type="PROSITE" id="PS51272">
    <property type="entry name" value="SLH"/>
    <property type="match status" value="2"/>
</dbReference>
<protein>
    <recommendedName>
        <fullName evidence="2">SLH domain-containing protein</fullName>
    </recommendedName>
</protein>
<dbReference type="Pfam" id="PF00395">
    <property type="entry name" value="SLH"/>
    <property type="match status" value="2"/>
</dbReference>
<keyword evidence="4" id="KW-1185">Reference proteome</keyword>
<dbReference type="InterPro" id="IPR001119">
    <property type="entry name" value="SLH_dom"/>
</dbReference>
<sequence length="585" mass="64322">MKRQRVTSVLLLQSAVLLLWSMVLGMPGDASASQSVQEQFPVSKGVQYKDIRLSNGSGEQAVRVTAIDTSRTDTSVEVGFPDGLNKLLTTTSLVMNYHRNDHRVVSAVNASFYHTVPRIPMYLISKDNKLTFAGQQVSSNQNSYVNEPIAFGMNRHGKGMIDDYHLTLNYTYQGKKHKMISANKPRTEDGVTLYTSAFHGNTTQTNQYGMEVVVKTDEKPALTFGSSYQGTVTAVRQYGDTDSADIPENGFVLSAHRKAMGPLDNMEKGDNVSFNVDIDNKWKGSSFMLTSGPMLVKDGHVNLSMNPNSWRARLKAPRTAVAIDESGDTVFFITADGRQSGYAAGMTLSQFAKYAVRLGADRALNLDGGGSTTMDIRYPGYDTVQVANRPSDGRQRGVISALMAVSTSDKPYYLYTDVNRDDTHADGIEWLTKQGIQGYEDGSYGVGKILNRPHAAIMFTNVQNLERPDASAVTDYFKDIEADDLYASYIAAVGQAGIFNGSDGNYMPEKQLTRQQMASTLVSAFDLEKKGDDVDINLSNVAPSHKENVQTLANLGITNQLDDFRPNEPVTRGQFATFLYQSQQN</sequence>
<reference evidence="4" key="1">
    <citation type="journal article" date="2019" name="Int. J. Syst. Evol. Microbiol.">
        <title>The Global Catalogue of Microorganisms (GCM) 10K type strain sequencing project: providing services to taxonomists for standard genome sequencing and annotation.</title>
        <authorList>
            <consortium name="The Broad Institute Genomics Platform"/>
            <consortium name="The Broad Institute Genome Sequencing Center for Infectious Disease"/>
            <person name="Wu L."/>
            <person name="Ma J."/>
        </authorList>
    </citation>
    <scope>NUCLEOTIDE SEQUENCE [LARGE SCALE GENOMIC DNA]</scope>
    <source>
        <strain evidence="4">JCM 12149</strain>
    </source>
</reference>
<dbReference type="Pfam" id="PF09992">
    <property type="entry name" value="NAGPA"/>
    <property type="match status" value="1"/>
</dbReference>
<evidence type="ECO:0000313" key="4">
    <source>
        <dbReference type="Proteomes" id="UP001501459"/>
    </source>
</evidence>
<dbReference type="EMBL" id="BAAADM010000026">
    <property type="protein sequence ID" value="GAA0435183.1"/>
    <property type="molecule type" value="Genomic_DNA"/>
</dbReference>
<feature type="domain" description="SLH" evidence="2">
    <location>
        <begin position="473"/>
        <end position="535"/>
    </location>
</feature>
<gene>
    <name evidence="3" type="ORF">GCM10008983_09690</name>
</gene>
<dbReference type="InterPro" id="IPR018711">
    <property type="entry name" value="NAGPA"/>
</dbReference>
<feature type="domain" description="SLH" evidence="2">
    <location>
        <begin position="536"/>
        <end position="585"/>
    </location>
</feature>
<comment type="caution">
    <text evidence="3">The sequence shown here is derived from an EMBL/GenBank/DDBJ whole genome shotgun (WGS) entry which is preliminary data.</text>
</comment>
<dbReference type="Proteomes" id="UP001501459">
    <property type="component" value="Unassembled WGS sequence"/>
</dbReference>
<dbReference type="RefSeq" id="WP_343751533.1">
    <property type="nucleotide sequence ID" value="NZ_BAAADM010000026.1"/>
</dbReference>
<evidence type="ECO:0000256" key="1">
    <source>
        <dbReference type="ARBA" id="ARBA00022729"/>
    </source>
</evidence>
<dbReference type="PANTHER" id="PTHR40446">
    <property type="entry name" value="N-ACETYLGLUCOSAMINE-1-PHOSPHODIESTER ALPHA-N-ACETYLGLUCOSAMINIDASE"/>
    <property type="match status" value="1"/>
</dbReference>
<name>A0ABP3J053_9BACI</name>
<proteinExistence type="predicted"/>
<organism evidence="3 4">
    <name type="scientific">Lentibacillus halophilus</name>
    <dbReference type="NCBI Taxonomy" id="295065"/>
    <lineage>
        <taxon>Bacteria</taxon>
        <taxon>Bacillati</taxon>
        <taxon>Bacillota</taxon>
        <taxon>Bacilli</taxon>
        <taxon>Bacillales</taxon>
        <taxon>Bacillaceae</taxon>
        <taxon>Lentibacillus</taxon>
    </lineage>
</organism>
<evidence type="ECO:0000259" key="2">
    <source>
        <dbReference type="PROSITE" id="PS51272"/>
    </source>
</evidence>
<evidence type="ECO:0000313" key="3">
    <source>
        <dbReference type="EMBL" id="GAA0435183.1"/>
    </source>
</evidence>
<dbReference type="PANTHER" id="PTHR40446:SF2">
    <property type="entry name" value="N-ACETYLGLUCOSAMINE-1-PHOSPHODIESTER ALPHA-N-ACETYLGLUCOSAMINIDASE"/>
    <property type="match status" value="1"/>
</dbReference>
<keyword evidence="1" id="KW-0732">Signal</keyword>
<accession>A0ABP3J053</accession>